<dbReference type="SUPFAM" id="SSF51905">
    <property type="entry name" value="FAD/NAD(P)-binding domain"/>
    <property type="match status" value="1"/>
</dbReference>
<evidence type="ECO:0000313" key="2">
    <source>
        <dbReference type="EMBL" id="PYE03130.1"/>
    </source>
</evidence>
<dbReference type="InterPro" id="IPR002938">
    <property type="entry name" value="FAD-bd"/>
</dbReference>
<comment type="caution">
    <text evidence="2">The sequence shown here is derived from an EMBL/GenBank/DDBJ whole genome shotgun (WGS) entry which is preliminary data.</text>
</comment>
<dbReference type="Proteomes" id="UP000247807">
    <property type="component" value="Unassembled WGS sequence"/>
</dbReference>
<dbReference type="AlphaFoldDB" id="A0A318R4S6"/>
<dbReference type="Gene3D" id="3.50.50.60">
    <property type="entry name" value="FAD/NAD(P)-binding domain"/>
    <property type="match status" value="2"/>
</dbReference>
<dbReference type="Pfam" id="PF01494">
    <property type="entry name" value="FAD_binding_3"/>
    <property type="match status" value="1"/>
</dbReference>
<dbReference type="Gene3D" id="3.30.9.10">
    <property type="entry name" value="D-Amino Acid Oxidase, subunit A, domain 2"/>
    <property type="match status" value="1"/>
</dbReference>
<dbReference type="RefSeq" id="WP_158466624.1">
    <property type="nucleotide sequence ID" value="NZ_QJUE01000002.1"/>
</dbReference>
<dbReference type="GO" id="GO:0071949">
    <property type="term" value="F:FAD binding"/>
    <property type="evidence" value="ECO:0007669"/>
    <property type="project" value="InterPro"/>
</dbReference>
<feature type="domain" description="FAD-binding" evidence="1">
    <location>
        <begin position="139"/>
        <end position="294"/>
    </location>
</feature>
<dbReference type="PANTHER" id="PTHR43876">
    <property type="entry name" value="UBIQUINONE BIOSYNTHESIS MONOOXYGENASE COQ6, MITOCHONDRIAL"/>
    <property type="match status" value="1"/>
</dbReference>
<evidence type="ECO:0000313" key="3">
    <source>
        <dbReference type="Proteomes" id="UP000247807"/>
    </source>
</evidence>
<dbReference type="OrthoDB" id="9766816at2"/>
<dbReference type="PRINTS" id="PR00420">
    <property type="entry name" value="RNGMNOXGNASE"/>
</dbReference>
<dbReference type="PANTHER" id="PTHR43876:SF7">
    <property type="entry name" value="UBIQUINONE BIOSYNTHESIS MONOOXYGENASE COQ6, MITOCHONDRIAL"/>
    <property type="match status" value="1"/>
</dbReference>
<evidence type="ECO:0000259" key="1">
    <source>
        <dbReference type="Pfam" id="PF01494"/>
    </source>
</evidence>
<dbReference type="InterPro" id="IPR036188">
    <property type="entry name" value="FAD/NAD-bd_sf"/>
</dbReference>
<name>A0A318R4S6_PROMR</name>
<proteinExistence type="predicted"/>
<dbReference type="EMBL" id="QJUE01000002">
    <property type="protein sequence ID" value="PYE03130.1"/>
    <property type="molecule type" value="Genomic_DNA"/>
</dbReference>
<reference evidence="2 3" key="1">
    <citation type="journal article" date="2018" name="Appl. Environ. Microbiol.">
        <title>Genome rearrangement shapes Prochlorococcus ecological adaptation.</title>
        <authorList>
            <person name="Yan W."/>
            <person name="Wei S."/>
            <person name="Wang Q."/>
            <person name="Xiao X."/>
            <person name="Zeng Q."/>
            <person name="Jiao N."/>
            <person name="Zhang R."/>
        </authorList>
    </citation>
    <scope>NUCLEOTIDE SEQUENCE [LARGE SCALE GENOMIC DNA]</scope>
    <source>
        <strain evidence="2 3">XMU1408</strain>
    </source>
</reference>
<accession>A0A318R4S6</accession>
<organism evidence="2 3">
    <name type="scientific">Prochlorococcus marinus XMU1408</name>
    <dbReference type="NCBI Taxonomy" id="2213228"/>
    <lineage>
        <taxon>Bacteria</taxon>
        <taxon>Bacillati</taxon>
        <taxon>Cyanobacteriota</taxon>
        <taxon>Cyanophyceae</taxon>
        <taxon>Synechococcales</taxon>
        <taxon>Prochlorococcaceae</taxon>
        <taxon>Prochlorococcus</taxon>
    </lineage>
</organism>
<sequence>MNIAIIGSGLTGSLAAISLAKVGCNIDLYERLSYEELVDRDRCYAITHSSRKILEKNGIWSNIVSHLIPFQYLNVIDYDLNNKVQFITDDLSLEDSKYIAVGWIADHKKIMSAILDYISILDNINKIPTSVIPNKNNYDLIVAADGSNSTTKKILKKPSFEFSYDQVCITAKVLLRGIKSNEAFEILSSEGPFAVLPLGGDLFQIICSQSKKNASQILNLPKSSFLDYLSTILPDGIIADTIINETKSYPIKFLLNYSFHSGKYIFLGETSHIFHPVGGQGLNLCWRDVNSLTKIASSPILTNYKWLIPIMYSLSRLFDVLSISILTDCLVRYSRSNSNLFYIPRLFIFFILRKSITARKIIINIMTNGI</sequence>
<dbReference type="InterPro" id="IPR051205">
    <property type="entry name" value="UbiH/COQ6_monooxygenase"/>
</dbReference>
<gene>
    <name evidence="2" type="ORF">DNJ73_05170</name>
</gene>
<protein>
    <submittedName>
        <fullName evidence="2">2-polyprenyl-6-methoxyphenol hydroxylase</fullName>
    </submittedName>
</protein>